<accession>K1RMT9</accession>
<dbReference type="AlphaFoldDB" id="K1RMT9"/>
<evidence type="ECO:0000313" key="1">
    <source>
        <dbReference type="EMBL" id="EKC44844.1"/>
    </source>
</evidence>
<organism evidence="1">
    <name type="scientific">human gut metagenome</name>
    <dbReference type="NCBI Taxonomy" id="408170"/>
    <lineage>
        <taxon>unclassified sequences</taxon>
        <taxon>metagenomes</taxon>
        <taxon>organismal metagenomes</taxon>
    </lineage>
</organism>
<dbReference type="EMBL" id="AJWY01014059">
    <property type="protein sequence ID" value="EKC44844.1"/>
    <property type="molecule type" value="Genomic_DNA"/>
</dbReference>
<proteinExistence type="predicted"/>
<name>K1RMT9_9ZZZZ</name>
<sequence>MTIRKDYQKSHLPAVLIVDDSDLPK</sequence>
<comment type="caution">
    <text evidence="1">The sequence shown here is derived from an EMBL/GenBank/DDBJ whole genome shotgun (WGS) entry which is preliminary data.</text>
</comment>
<gene>
    <name evidence="1" type="ORF">LEA_20457</name>
</gene>
<protein>
    <submittedName>
        <fullName evidence="1">Uncharacterized protein</fullName>
    </submittedName>
</protein>
<reference evidence="1" key="1">
    <citation type="journal article" date="2013" name="Environ. Microbiol.">
        <title>Microbiota from the distal guts of lean and obese adolescents exhibit partial functional redundancy besides clear differences in community structure.</title>
        <authorList>
            <person name="Ferrer M."/>
            <person name="Ruiz A."/>
            <person name="Lanza F."/>
            <person name="Haange S.B."/>
            <person name="Oberbach A."/>
            <person name="Till H."/>
            <person name="Bargiela R."/>
            <person name="Campoy C."/>
            <person name="Segura M.T."/>
            <person name="Richter M."/>
            <person name="von Bergen M."/>
            <person name="Seifert J."/>
            <person name="Suarez A."/>
        </authorList>
    </citation>
    <scope>NUCLEOTIDE SEQUENCE</scope>
</reference>
<feature type="non-terminal residue" evidence="1">
    <location>
        <position position="25"/>
    </location>
</feature>